<dbReference type="InterPro" id="IPR050399">
    <property type="entry name" value="HPr"/>
</dbReference>
<organism evidence="2 3">
    <name type="scientific">Priestia megaterium (strain ATCC 14581 / DSM 32 / CCUG 1817 / JCM 2506 / NBRC 15308 / NCIMB 9376 / NCTC 10342 / NRRL B-14308 / VKM B-512 / Ford 19)</name>
    <name type="common">Bacillus megaterium</name>
    <dbReference type="NCBI Taxonomy" id="1348623"/>
    <lineage>
        <taxon>Bacteria</taxon>
        <taxon>Bacillati</taxon>
        <taxon>Bacillota</taxon>
        <taxon>Bacilli</taxon>
        <taxon>Bacillales</taxon>
        <taxon>Bacillaceae</taxon>
        <taxon>Priestia</taxon>
    </lineage>
</organism>
<evidence type="ECO:0000313" key="3">
    <source>
        <dbReference type="Proteomes" id="UP000031829"/>
    </source>
</evidence>
<dbReference type="AlphaFoldDB" id="A0A0B6ALV5"/>
<dbReference type="NCBIfam" id="TIGR01003">
    <property type="entry name" value="PTS_HPr_family"/>
    <property type="match status" value="1"/>
</dbReference>
<dbReference type="RefSeq" id="WP_034650184.1">
    <property type="nucleotide sequence ID" value="NZ_BCVB01000006.1"/>
</dbReference>
<sequence length="86" mass="9470">MLIKRMTVQLSGELLARHTALFVRQACSFQSDIFLAKDGKCVSGKSIMKVMALAVKKGDEITLLTNGVDEHAAACTLEEFLLTKQR</sequence>
<proteinExistence type="inferred from homology"/>
<dbReference type="KEGG" id="bmeg:BG04_358"/>
<dbReference type="InterPro" id="IPR035895">
    <property type="entry name" value="HPr-like_sf"/>
</dbReference>
<evidence type="ECO:0000313" key="2">
    <source>
        <dbReference type="EMBL" id="AJI20809.1"/>
    </source>
</evidence>
<name>A0A0B6ALV5_PRIM2</name>
<dbReference type="PRINTS" id="PR00107">
    <property type="entry name" value="PHOSPHOCPHPR"/>
</dbReference>
<dbReference type="EMBL" id="CP009920">
    <property type="protein sequence ID" value="AJI20809.1"/>
    <property type="molecule type" value="Genomic_DNA"/>
</dbReference>
<evidence type="ECO:0000256" key="1">
    <source>
        <dbReference type="ARBA" id="ARBA00010736"/>
    </source>
</evidence>
<dbReference type="Gene3D" id="3.30.1340.10">
    <property type="entry name" value="HPr-like"/>
    <property type="match status" value="1"/>
</dbReference>
<dbReference type="InterPro" id="IPR000032">
    <property type="entry name" value="HPr-like"/>
</dbReference>
<dbReference type="PANTHER" id="PTHR33705">
    <property type="entry name" value="PHOSPHOCARRIER PROTEIN HPR"/>
    <property type="match status" value="1"/>
</dbReference>
<dbReference type="InterPro" id="IPR002114">
    <property type="entry name" value="PTS_HPr_Ser_P_site"/>
</dbReference>
<dbReference type="PROSITE" id="PS51350">
    <property type="entry name" value="PTS_HPR_DOM"/>
    <property type="match status" value="1"/>
</dbReference>
<dbReference type="GeneID" id="93643869"/>
<reference evidence="2 3" key="1">
    <citation type="journal article" date="2015" name="Genome Announc.">
        <title>Complete genome sequences for 35 biothreat assay-relevant bacillus species.</title>
        <authorList>
            <person name="Johnson S.L."/>
            <person name="Daligault H.E."/>
            <person name="Davenport K.W."/>
            <person name="Jaissle J."/>
            <person name="Frey K.G."/>
            <person name="Ladner J.T."/>
            <person name="Broomall S.M."/>
            <person name="Bishop-Lilly K.A."/>
            <person name="Bruce D.C."/>
            <person name="Gibbons H.S."/>
            <person name="Coyne S.R."/>
            <person name="Lo C.C."/>
            <person name="Meincke L."/>
            <person name="Munk A.C."/>
            <person name="Koroleva G.I."/>
            <person name="Rosenzweig C.N."/>
            <person name="Palacios G.F."/>
            <person name="Redden C.L."/>
            <person name="Minogue T.D."/>
            <person name="Chain P.S."/>
        </authorList>
    </citation>
    <scope>NUCLEOTIDE SEQUENCE [LARGE SCALE GENOMIC DNA]</scope>
    <source>
        <strain evidence="3">ATCC 14581 / DSM 32 / JCM 2506 / NBRC 15308 / NCIMB 9376 / NCTC 10342 / NRRL B-14308 / VKM B-512</strain>
    </source>
</reference>
<gene>
    <name evidence="2" type="primary">crh</name>
    <name evidence="2" type="ORF">BG04_358</name>
</gene>
<dbReference type="Pfam" id="PF00381">
    <property type="entry name" value="PTS-HPr"/>
    <property type="match status" value="1"/>
</dbReference>
<accession>A0A0B6ALV5</accession>
<dbReference type="HOGENOM" id="CLU_136230_2_3_9"/>
<dbReference type="PANTHER" id="PTHR33705:SF5">
    <property type="entry name" value="HPR-LIKE PROTEIN CRH"/>
    <property type="match status" value="1"/>
</dbReference>
<dbReference type="Proteomes" id="UP000031829">
    <property type="component" value="Chromosome"/>
</dbReference>
<protein>
    <submittedName>
        <fullName evidence="2">HPr-like protein crh</fullName>
    </submittedName>
</protein>
<dbReference type="PROSITE" id="PS00589">
    <property type="entry name" value="PTS_HPR_SER"/>
    <property type="match status" value="1"/>
</dbReference>
<comment type="similarity">
    <text evidence="1">Belongs to the HPr family.</text>
</comment>
<dbReference type="SUPFAM" id="SSF55594">
    <property type="entry name" value="HPr-like"/>
    <property type="match status" value="1"/>
</dbReference>